<evidence type="ECO:0000256" key="6">
    <source>
        <dbReference type="ARBA" id="ARBA00022918"/>
    </source>
</evidence>
<dbReference type="InterPro" id="IPR007321">
    <property type="entry name" value="Transposase_28"/>
</dbReference>
<dbReference type="CDD" id="cd09274">
    <property type="entry name" value="RNase_HI_RT_Ty3"/>
    <property type="match status" value="1"/>
</dbReference>
<feature type="region of interest" description="Disordered" evidence="7">
    <location>
        <begin position="236"/>
        <end position="272"/>
    </location>
</feature>
<accession>A0ABQ5DKS8</accession>
<sequence length="683" mass="78724">MDVVFAFKNFRSYLILSKTNIHTNHLALKHLFKKQDAKPRLIRWILLLQEFDLEIKDRKGTENVAADHLSRIENEETSDESEVNDNFPGESLMEINTGEEPWAHKRILEKTIKDNPAIWSRKLDDALWAFRTAYKIPTDLIDADEKRIFQLHELDEHRHQAYENSHMYKERTKVWHDKKLKISKDFKHENKISLDYRVTLSFGTIASGLDLACPIIRLPIQYGINRIRDQGSICEHDDDLEDDQEEDGDDRPATKGVGLRVADSHTGNHPEDDFTPLETIQRLCSVFRRRSHLGFKEETSEPKGRVRMSMKNALAIQRCELSRKELDEFLSFYPIPSEYRVILPTSTQTILDAPPGYISLYTHCFSLANLRLPLNDFFYEVLQYFKVHISRLNPFGCSKLTTFIVICKAYNYEPSVELFHGFFNPCKADTIIPSKFPQLLLKENMIYFKSFKDKLPSGIEQNPQFQCGKEMFFRNFIYTKDNEDLTFLPKGSLKGDTFIVHAGSVAAYIRERKCKTKGGSSRPPVKRKLAYGLSTSCTVRAKSSAMKDETPVLSISEDDEGLKDCLELKDATACHLKISAITLPSWKGFLDNHLNVDLFYLHDCYYARQAVVDNVVNRRSHELLEVIEKLWGEADVMQARELACGEECEGIRAKCEAAMTDFNKKSTVLLLREKIYLLAAEAK</sequence>
<dbReference type="PANTHER" id="PTHR34072:SF57">
    <property type="entry name" value="RNA-DIRECTED DNA POLYMERASE"/>
    <property type="match status" value="1"/>
</dbReference>
<evidence type="ECO:0000259" key="8">
    <source>
        <dbReference type="Pfam" id="PF04195"/>
    </source>
</evidence>
<evidence type="ECO:0000256" key="3">
    <source>
        <dbReference type="ARBA" id="ARBA00022722"/>
    </source>
</evidence>
<keyword evidence="11" id="KW-1185">Reference proteome</keyword>
<evidence type="ECO:0000256" key="7">
    <source>
        <dbReference type="SAM" id="MobiDB-lite"/>
    </source>
</evidence>
<keyword evidence="4" id="KW-0255">Endonuclease</keyword>
<dbReference type="Pfam" id="PF17917">
    <property type="entry name" value="RT_RNaseH"/>
    <property type="match status" value="1"/>
</dbReference>
<proteinExistence type="predicted"/>
<dbReference type="PANTHER" id="PTHR34072">
    <property type="entry name" value="ENZYMATIC POLYPROTEIN-RELATED"/>
    <property type="match status" value="1"/>
</dbReference>
<evidence type="ECO:0000259" key="9">
    <source>
        <dbReference type="Pfam" id="PF17917"/>
    </source>
</evidence>
<evidence type="ECO:0000256" key="2">
    <source>
        <dbReference type="ARBA" id="ARBA00022695"/>
    </source>
</evidence>
<evidence type="ECO:0000313" key="11">
    <source>
        <dbReference type="Proteomes" id="UP001151760"/>
    </source>
</evidence>
<gene>
    <name evidence="10" type="ORF">Tco_0938822</name>
</gene>
<dbReference type="SUPFAM" id="SSF56672">
    <property type="entry name" value="DNA/RNA polymerases"/>
    <property type="match status" value="1"/>
</dbReference>
<feature type="domain" description="Transposase (putative) gypsy type" evidence="8">
    <location>
        <begin position="365"/>
        <end position="425"/>
    </location>
</feature>
<evidence type="ECO:0000256" key="5">
    <source>
        <dbReference type="ARBA" id="ARBA00022801"/>
    </source>
</evidence>
<keyword evidence="6 10" id="KW-0695">RNA-directed DNA polymerase</keyword>
<feature type="domain" description="Reverse transcriptase RNase H-like" evidence="9">
    <location>
        <begin position="3"/>
        <end position="51"/>
    </location>
</feature>
<evidence type="ECO:0000256" key="4">
    <source>
        <dbReference type="ARBA" id="ARBA00022759"/>
    </source>
</evidence>
<feature type="compositionally biased region" description="Basic and acidic residues" evidence="7">
    <location>
        <begin position="262"/>
        <end position="272"/>
    </location>
</feature>
<keyword evidence="2" id="KW-0548">Nucleotidyltransferase</keyword>
<dbReference type="Proteomes" id="UP001151760">
    <property type="component" value="Unassembled WGS sequence"/>
</dbReference>
<name>A0ABQ5DKS8_9ASTR</name>
<reference evidence="10" key="1">
    <citation type="journal article" date="2022" name="Int. J. Mol. Sci.">
        <title>Draft Genome of Tanacetum Coccineum: Genomic Comparison of Closely Related Tanacetum-Family Plants.</title>
        <authorList>
            <person name="Yamashiro T."/>
            <person name="Shiraishi A."/>
            <person name="Nakayama K."/>
            <person name="Satake H."/>
        </authorList>
    </citation>
    <scope>NUCLEOTIDE SEQUENCE</scope>
</reference>
<evidence type="ECO:0000313" key="10">
    <source>
        <dbReference type="EMBL" id="GJT38957.1"/>
    </source>
</evidence>
<dbReference type="Pfam" id="PF04195">
    <property type="entry name" value="Transposase_28"/>
    <property type="match status" value="1"/>
</dbReference>
<keyword evidence="5" id="KW-0378">Hydrolase</keyword>
<dbReference type="InterPro" id="IPR043502">
    <property type="entry name" value="DNA/RNA_pol_sf"/>
</dbReference>
<keyword evidence="1" id="KW-0808">Transferase</keyword>
<reference evidence="10" key="2">
    <citation type="submission" date="2022-01" db="EMBL/GenBank/DDBJ databases">
        <authorList>
            <person name="Yamashiro T."/>
            <person name="Shiraishi A."/>
            <person name="Satake H."/>
            <person name="Nakayama K."/>
        </authorList>
    </citation>
    <scope>NUCLEOTIDE SEQUENCE</scope>
</reference>
<organism evidence="10 11">
    <name type="scientific">Tanacetum coccineum</name>
    <dbReference type="NCBI Taxonomy" id="301880"/>
    <lineage>
        <taxon>Eukaryota</taxon>
        <taxon>Viridiplantae</taxon>
        <taxon>Streptophyta</taxon>
        <taxon>Embryophyta</taxon>
        <taxon>Tracheophyta</taxon>
        <taxon>Spermatophyta</taxon>
        <taxon>Magnoliopsida</taxon>
        <taxon>eudicotyledons</taxon>
        <taxon>Gunneridae</taxon>
        <taxon>Pentapetalae</taxon>
        <taxon>asterids</taxon>
        <taxon>campanulids</taxon>
        <taxon>Asterales</taxon>
        <taxon>Asteraceae</taxon>
        <taxon>Asteroideae</taxon>
        <taxon>Anthemideae</taxon>
        <taxon>Anthemidinae</taxon>
        <taxon>Tanacetum</taxon>
    </lineage>
</organism>
<protein>
    <submittedName>
        <fullName evidence="10">Reverse transcriptase domain-containing protein</fullName>
    </submittedName>
</protein>
<feature type="compositionally biased region" description="Acidic residues" evidence="7">
    <location>
        <begin position="236"/>
        <end position="249"/>
    </location>
</feature>
<dbReference type="EMBL" id="BQNB010015346">
    <property type="protein sequence ID" value="GJT38957.1"/>
    <property type="molecule type" value="Genomic_DNA"/>
</dbReference>
<dbReference type="GO" id="GO:0003964">
    <property type="term" value="F:RNA-directed DNA polymerase activity"/>
    <property type="evidence" value="ECO:0007669"/>
    <property type="project" value="UniProtKB-KW"/>
</dbReference>
<keyword evidence="3" id="KW-0540">Nuclease</keyword>
<evidence type="ECO:0000256" key="1">
    <source>
        <dbReference type="ARBA" id="ARBA00022679"/>
    </source>
</evidence>
<dbReference type="InterPro" id="IPR041373">
    <property type="entry name" value="RT_RNaseH"/>
</dbReference>
<comment type="caution">
    <text evidence="10">The sequence shown here is derived from an EMBL/GenBank/DDBJ whole genome shotgun (WGS) entry which is preliminary data.</text>
</comment>